<evidence type="ECO:0000313" key="1">
    <source>
        <dbReference type="EMBL" id="KAK3204548.1"/>
    </source>
</evidence>
<organism evidence="1 2">
    <name type="scientific">Dipteronia sinensis</name>
    <dbReference type="NCBI Taxonomy" id="43782"/>
    <lineage>
        <taxon>Eukaryota</taxon>
        <taxon>Viridiplantae</taxon>
        <taxon>Streptophyta</taxon>
        <taxon>Embryophyta</taxon>
        <taxon>Tracheophyta</taxon>
        <taxon>Spermatophyta</taxon>
        <taxon>Magnoliopsida</taxon>
        <taxon>eudicotyledons</taxon>
        <taxon>Gunneridae</taxon>
        <taxon>Pentapetalae</taxon>
        <taxon>rosids</taxon>
        <taxon>malvids</taxon>
        <taxon>Sapindales</taxon>
        <taxon>Sapindaceae</taxon>
        <taxon>Hippocastanoideae</taxon>
        <taxon>Acereae</taxon>
        <taxon>Dipteronia</taxon>
    </lineage>
</organism>
<dbReference type="AlphaFoldDB" id="A0AAE0A747"/>
<reference evidence="1" key="1">
    <citation type="journal article" date="2023" name="Plant J.">
        <title>Genome sequences and population genomics provide insights into the demographic history, inbreeding, and mutation load of two 'living fossil' tree species of Dipteronia.</title>
        <authorList>
            <person name="Feng Y."/>
            <person name="Comes H.P."/>
            <person name="Chen J."/>
            <person name="Zhu S."/>
            <person name="Lu R."/>
            <person name="Zhang X."/>
            <person name="Li P."/>
            <person name="Qiu J."/>
            <person name="Olsen K.M."/>
            <person name="Qiu Y."/>
        </authorList>
    </citation>
    <scope>NUCLEOTIDE SEQUENCE</scope>
    <source>
        <strain evidence="1">NBL</strain>
    </source>
</reference>
<gene>
    <name evidence="1" type="ORF">Dsin_018594</name>
</gene>
<evidence type="ECO:0000313" key="2">
    <source>
        <dbReference type="Proteomes" id="UP001281410"/>
    </source>
</evidence>
<protein>
    <submittedName>
        <fullName evidence="1">Uncharacterized protein</fullName>
    </submittedName>
</protein>
<keyword evidence="2" id="KW-1185">Reference proteome</keyword>
<sequence>MSKGPLVENELWKDDSMDISAMVEHYFSAIFCTSRLTNTAMERVFECVQLCIALEKSVFLDAKFTPDEVKHAVFDMTPTKALGLDGFPALIFIKNIGQLWEI</sequence>
<dbReference type="Proteomes" id="UP001281410">
    <property type="component" value="Unassembled WGS sequence"/>
</dbReference>
<name>A0AAE0A747_9ROSI</name>
<dbReference type="EMBL" id="JANJYJ010000006">
    <property type="protein sequence ID" value="KAK3204548.1"/>
    <property type="molecule type" value="Genomic_DNA"/>
</dbReference>
<accession>A0AAE0A747</accession>
<comment type="caution">
    <text evidence="1">The sequence shown here is derived from an EMBL/GenBank/DDBJ whole genome shotgun (WGS) entry which is preliminary data.</text>
</comment>
<proteinExistence type="predicted"/>